<sequence>MFCTMSPVISLGLLLLCTVFSQASPSPGGGRLMKVEEDSDEVVSSYIDPRNDVAIPGACYLCKSIVTKAEAQLKGDRVKEHVANTLHSICGTMSWFLRHVCRRVVSTFNDKLIDAIARNLDARGVCKSLNLCN</sequence>
<evidence type="ECO:0000313" key="2">
    <source>
        <dbReference type="Proteomes" id="UP001157502"/>
    </source>
</evidence>
<keyword evidence="2" id="KW-1185">Reference proteome</keyword>
<organism evidence="1 2">
    <name type="scientific">Dallia pectoralis</name>
    <name type="common">Alaska blackfish</name>
    <dbReference type="NCBI Taxonomy" id="75939"/>
    <lineage>
        <taxon>Eukaryota</taxon>
        <taxon>Metazoa</taxon>
        <taxon>Chordata</taxon>
        <taxon>Craniata</taxon>
        <taxon>Vertebrata</taxon>
        <taxon>Euteleostomi</taxon>
        <taxon>Actinopterygii</taxon>
        <taxon>Neopterygii</taxon>
        <taxon>Teleostei</taxon>
        <taxon>Protacanthopterygii</taxon>
        <taxon>Esociformes</taxon>
        <taxon>Umbridae</taxon>
        <taxon>Dallia</taxon>
    </lineage>
</organism>
<protein>
    <submittedName>
        <fullName evidence="1">Uncharacterized protein</fullName>
    </submittedName>
</protein>
<gene>
    <name evidence="1" type="ORF">DPEC_G00317130</name>
</gene>
<comment type="caution">
    <text evidence="1">The sequence shown here is derived from an EMBL/GenBank/DDBJ whole genome shotgun (WGS) entry which is preliminary data.</text>
</comment>
<dbReference type="EMBL" id="CM055757">
    <property type="protein sequence ID" value="KAJ7989209.1"/>
    <property type="molecule type" value="Genomic_DNA"/>
</dbReference>
<dbReference type="Proteomes" id="UP001157502">
    <property type="component" value="Chromosome 30"/>
</dbReference>
<proteinExistence type="predicted"/>
<reference evidence="1" key="1">
    <citation type="submission" date="2021-05" db="EMBL/GenBank/DDBJ databases">
        <authorList>
            <person name="Pan Q."/>
            <person name="Jouanno E."/>
            <person name="Zahm M."/>
            <person name="Klopp C."/>
            <person name="Cabau C."/>
            <person name="Louis A."/>
            <person name="Berthelot C."/>
            <person name="Parey E."/>
            <person name="Roest Crollius H."/>
            <person name="Montfort J."/>
            <person name="Robinson-Rechavi M."/>
            <person name="Bouchez O."/>
            <person name="Lampietro C."/>
            <person name="Lopez Roques C."/>
            <person name="Donnadieu C."/>
            <person name="Postlethwait J."/>
            <person name="Bobe J."/>
            <person name="Dillon D."/>
            <person name="Chandos A."/>
            <person name="von Hippel F."/>
            <person name="Guiguen Y."/>
        </authorList>
    </citation>
    <scope>NUCLEOTIDE SEQUENCE</scope>
    <source>
        <strain evidence="1">YG-Jan2019</strain>
    </source>
</reference>
<evidence type="ECO:0000313" key="1">
    <source>
        <dbReference type="EMBL" id="KAJ7989209.1"/>
    </source>
</evidence>
<accession>A0ACC2FCX8</accession>
<name>A0ACC2FCX8_DALPE</name>